<feature type="compositionally biased region" description="Pro residues" evidence="6">
    <location>
        <begin position="377"/>
        <end position="392"/>
    </location>
</feature>
<dbReference type="InterPro" id="IPR036383">
    <property type="entry name" value="TSP1_rpt_sf"/>
</dbReference>
<dbReference type="SMART" id="SM00209">
    <property type="entry name" value="TSP1"/>
    <property type="match status" value="7"/>
</dbReference>
<dbReference type="PANTHER" id="PTHR22906">
    <property type="entry name" value="PROPERDIN"/>
    <property type="match status" value="1"/>
</dbReference>
<feature type="compositionally biased region" description="Basic and acidic residues" evidence="6">
    <location>
        <begin position="954"/>
        <end position="966"/>
    </location>
</feature>
<feature type="region of interest" description="Disordered" evidence="6">
    <location>
        <begin position="361"/>
        <end position="459"/>
    </location>
</feature>
<evidence type="ECO:0000256" key="1">
    <source>
        <dbReference type="ARBA" id="ARBA00004613"/>
    </source>
</evidence>
<feature type="compositionally biased region" description="Low complexity" evidence="6">
    <location>
        <begin position="408"/>
        <end position="418"/>
    </location>
</feature>
<comment type="subcellular location">
    <subcellularLocation>
        <location evidence="1">Secreted</location>
    </subcellularLocation>
</comment>
<dbReference type="SUPFAM" id="SSF82895">
    <property type="entry name" value="TSP-1 type 1 repeat"/>
    <property type="match status" value="6"/>
</dbReference>
<keyword evidence="2" id="KW-0964">Secreted</keyword>
<evidence type="ECO:0000256" key="2">
    <source>
        <dbReference type="ARBA" id="ARBA00022525"/>
    </source>
</evidence>
<gene>
    <name evidence="7" type="ORF">TCNE_LOCUS6675</name>
</gene>
<protein>
    <submittedName>
        <fullName evidence="9">Hemicentin-1</fullName>
    </submittedName>
</protein>
<evidence type="ECO:0000256" key="3">
    <source>
        <dbReference type="ARBA" id="ARBA00022729"/>
    </source>
</evidence>
<accession>A0A183UDV5</accession>
<dbReference type="Proteomes" id="UP000050794">
    <property type="component" value="Unassembled WGS sequence"/>
</dbReference>
<organism evidence="8 9">
    <name type="scientific">Toxocara canis</name>
    <name type="common">Canine roundworm</name>
    <dbReference type="NCBI Taxonomy" id="6265"/>
    <lineage>
        <taxon>Eukaryota</taxon>
        <taxon>Metazoa</taxon>
        <taxon>Ecdysozoa</taxon>
        <taxon>Nematoda</taxon>
        <taxon>Chromadorea</taxon>
        <taxon>Rhabditida</taxon>
        <taxon>Spirurina</taxon>
        <taxon>Ascaridomorpha</taxon>
        <taxon>Ascaridoidea</taxon>
        <taxon>Toxocaridae</taxon>
        <taxon>Toxocara</taxon>
    </lineage>
</organism>
<evidence type="ECO:0000313" key="9">
    <source>
        <dbReference type="WBParaSite" id="TCNE_0000667501-mRNA-1"/>
    </source>
</evidence>
<feature type="region of interest" description="Disordered" evidence="6">
    <location>
        <begin position="832"/>
        <end position="858"/>
    </location>
</feature>
<feature type="region of interest" description="Disordered" evidence="6">
    <location>
        <begin position="929"/>
        <end position="971"/>
    </location>
</feature>
<evidence type="ECO:0000313" key="8">
    <source>
        <dbReference type="Proteomes" id="UP000050794"/>
    </source>
</evidence>
<feature type="compositionally biased region" description="Low complexity" evidence="6">
    <location>
        <begin position="361"/>
        <end position="376"/>
    </location>
</feature>
<keyword evidence="5" id="KW-1015">Disulfide bond</keyword>
<evidence type="ECO:0000313" key="7">
    <source>
        <dbReference type="EMBL" id="VDM37996.1"/>
    </source>
</evidence>
<evidence type="ECO:0000256" key="5">
    <source>
        <dbReference type="ARBA" id="ARBA00023157"/>
    </source>
</evidence>
<feature type="compositionally biased region" description="Polar residues" evidence="6">
    <location>
        <begin position="847"/>
        <end position="856"/>
    </location>
</feature>
<reference evidence="7 8" key="2">
    <citation type="submission" date="2018-11" db="EMBL/GenBank/DDBJ databases">
        <authorList>
            <consortium name="Pathogen Informatics"/>
        </authorList>
    </citation>
    <scope>NUCLEOTIDE SEQUENCE [LARGE SCALE GENOMIC DNA]</scope>
</reference>
<dbReference type="InterPro" id="IPR000884">
    <property type="entry name" value="TSP1_rpt"/>
</dbReference>
<reference evidence="9" key="1">
    <citation type="submission" date="2016-06" db="UniProtKB">
        <authorList>
            <consortium name="WormBaseParasite"/>
        </authorList>
    </citation>
    <scope>IDENTIFICATION</scope>
</reference>
<keyword evidence="4" id="KW-0677">Repeat</keyword>
<keyword evidence="3" id="KW-0732">Signal</keyword>
<dbReference type="PANTHER" id="PTHR22906:SF43">
    <property type="entry name" value="PROPERDIN"/>
    <property type="match status" value="1"/>
</dbReference>
<sequence length="1055" mass="117107">MRILGRSPICETDRRSEELKWHTLTVALAVPSKDDDTKAAIKNATAKAASHFEEKPEELCLRMHNNTAFMGVEPFARIRLYSASDCRKNCLEAYPKCVGVRNNVKILWLIVVDLDNVNNGEQVALVAEKPSSPLDMVRALEIVTNCHEFDPFPPLDVQFTMSSDKVPLKKRDVGFDRPVRSTGPWTPWSPCSPRTRVQFRSQPCEYGRNVQRRKCLYHSRATSALSGVFQSAANYIIIAVPYPPSPYNHPSVQTEEYARIMAEHQEQVQRSCCYRQQYVHQQLQHHYPAVTAGSNQLHIKVNYAIPAVPPCPRACGSFGGISSLGWHQAVGTGVGGGYGVTSHSNYQVGSHAGIVYQPQPVVSYQSPPQQPQLPQLPQLPPPQPVHLPQPPRPHYEVPRYLPAPPQPQYSAPQPEYPSVSLSPQPEEPIRQPTSYPQKPIPSGGHRPPRPRPSSTQPPAPVWTTWSEWSTCSESCDVGSQQRYRKCETTRDECEGEAVEWRRCEDIPPCHTWASWSEWSSCRATCGSGERSRSRYCHLGEGRCDGPDFEVWSFRVEACDAGVCAKWGEWEEWSDCSTTCGQGIKRRLRTCEGGYCAGEPFEETATKRAFVRTSHVRIGVTGKSGLIARFRAEEAPNLDAVYAWAASVKASPLRRLSVWSRNIVHRGRNGNSGHSARSLVVMVHRPVRAIASDLSVQPRKELLAFEVQAMMESSDGGDVNHSTVGLLAIPLAYAVQNCHGAPAILVLAWIQKKGPRTEMTQCELGPCSVWSPWEEWSQCSSSCGDGMQRRSRSCLYGDDCQGQSEETQHCTGSTICAQWTTWGSWSVCDRDCGPGKKRRNRDCVSSEGYPSNSCQGDSSEEASCKTQACCEWTLWSSWSGCDRNCGGGRMTRTRMCQRPGMGDDGTCQCPGYDREQMACNQEHCPLPIPEPEPMGPVVEPESYVPEQPTSHPQPPKHEHPPRPEQPRPEQPVYPPVVIPGQPVIVPGASRPTANTGLSCQWSEWCAWSEYNPGVTRRSRTCIGDYGCTCYGAAVEEAQCSSACGDDVPCYDPCAKK</sequence>
<dbReference type="InterPro" id="IPR052065">
    <property type="entry name" value="Compl_asym_regulator"/>
</dbReference>
<dbReference type="Gene3D" id="2.20.100.10">
    <property type="entry name" value="Thrombospondin type-1 (TSP1) repeat"/>
    <property type="match status" value="6"/>
</dbReference>
<evidence type="ECO:0000256" key="6">
    <source>
        <dbReference type="SAM" id="MobiDB-lite"/>
    </source>
</evidence>
<dbReference type="Pfam" id="PF00090">
    <property type="entry name" value="TSP_1"/>
    <property type="match status" value="6"/>
</dbReference>
<dbReference type="EMBL" id="UYWY01019534">
    <property type="protein sequence ID" value="VDM37996.1"/>
    <property type="molecule type" value="Genomic_DNA"/>
</dbReference>
<keyword evidence="8" id="KW-1185">Reference proteome</keyword>
<dbReference type="PROSITE" id="PS50092">
    <property type="entry name" value="TSP1"/>
    <property type="match status" value="7"/>
</dbReference>
<dbReference type="WBParaSite" id="TCNE_0000667501-mRNA-1">
    <property type="protein sequence ID" value="TCNE_0000667501-mRNA-1"/>
    <property type="gene ID" value="TCNE_0000667501"/>
</dbReference>
<proteinExistence type="predicted"/>
<evidence type="ECO:0000256" key="4">
    <source>
        <dbReference type="ARBA" id="ARBA00022737"/>
    </source>
</evidence>
<name>A0A183UDV5_TOXCA</name>
<dbReference type="AlphaFoldDB" id="A0A183UDV5"/>